<dbReference type="AlphaFoldDB" id="A0A2S5B384"/>
<accession>A0A2S5B384</accession>
<dbReference type="OrthoDB" id="269496at2759"/>
<sequence length="223" mass="24605">MSRIHRLVPSKTAFFACDLQERFRLIVHSYPSVLKTAEKMVKAALIMECPVIASQQAPRAAPPGENPDASMALVDIGETVPLPLHELPSPILRPSWVPFVKTKFSMVVPEVEKQLKEWDTKSVVLFGIETHVCVLQTAFDLLERGIDVHVLADGTSSANGDEVGLAIKRMRDSGAQITTSESILYQIMRDSAHPGFKALTGLIREYDDSTRDSLQHLIGGRGF</sequence>
<dbReference type="Gene3D" id="3.40.50.850">
    <property type="entry name" value="Isochorismatase-like"/>
    <property type="match status" value="1"/>
</dbReference>
<comment type="similarity">
    <text evidence="1">Belongs to the isochorismatase family.</text>
</comment>
<dbReference type="InterPro" id="IPR000868">
    <property type="entry name" value="Isochorismatase-like_dom"/>
</dbReference>
<dbReference type="PANTHER" id="PTHR14119">
    <property type="entry name" value="HYDROLASE"/>
    <property type="match status" value="1"/>
</dbReference>
<evidence type="ECO:0000259" key="2">
    <source>
        <dbReference type="Pfam" id="PF00857"/>
    </source>
</evidence>
<dbReference type="Proteomes" id="UP000237144">
    <property type="component" value="Unassembled WGS sequence"/>
</dbReference>
<dbReference type="PANTHER" id="PTHR14119:SF3">
    <property type="entry name" value="ISOCHORISMATASE DOMAIN-CONTAINING PROTEIN 2"/>
    <property type="match status" value="1"/>
</dbReference>
<dbReference type="InterPro" id="IPR050993">
    <property type="entry name" value="Isochorismatase_domain"/>
</dbReference>
<dbReference type="Pfam" id="PF00857">
    <property type="entry name" value="Isochorismatase"/>
    <property type="match status" value="1"/>
</dbReference>
<proteinExistence type="inferred from homology"/>
<dbReference type="EMBL" id="PJQD01000085">
    <property type="protein sequence ID" value="POY71230.1"/>
    <property type="molecule type" value="Genomic_DNA"/>
</dbReference>
<evidence type="ECO:0000256" key="1">
    <source>
        <dbReference type="ARBA" id="ARBA00006336"/>
    </source>
</evidence>
<organism evidence="3 4">
    <name type="scientific">Rhodotorula taiwanensis</name>
    <dbReference type="NCBI Taxonomy" id="741276"/>
    <lineage>
        <taxon>Eukaryota</taxon>
        <taxon>Fungi</taxon>
        <taxon>Dikarya</taxon>
        <taxon>Basidiomycota</taxon>
        <taxon>Pucciniomycotina</taxon>
        <taxon>Microbotryomycetes</taxon>
        <taxon>Sporidiobolales</taxon>
        <taxon>Sporidiobolaceae</taxon>
        <taxon>Rhodotorula</taxon>
    </lineage>
</organism>
<protein>
    <recommendedName>
        <fullName evidence="2">Isochorismatase-like domain-containing protein</fullName>
    </recommendedName>
</protein>
<reference evidence="3 4" key="1">
    <citation type="journal article" date="2018" name="Front. Microbiol.">
        <title>Prospects for Fungal Bioremediation of Acidic Radioactive Waste Sites: Characterization and Genome Sequence of Rhodotorula taiwanensis MD1149.</title>
        <authorList>
            <person name="Tkavc R."/>
            <person name="Matrosova V.Y."/>
            <person name="Grichenko O.E."/>
            <person name="Gostincar C."/>
            <person name="Volpe R.P."/>
            <person name="Klimenkova P."/>
            <person name="Gaidamakova E.K."/>
            <person name="Zhou C.E."/>
            <person name="Stewart B.J."/>
            <person name="Lyman M.G."/>
            <person name="Malfatti S.A."/>
            <person name="Rubinfeld B."/>
            <person name="Courtot M."/>
            <person name="Singh J."/>
            <person name="Dalgard C.L."/>
            <person name="Hamilton T."/>
            <person name="Frey K.G."/>
            <person name="Gunde-Cimerman N."/>
            <person name="Dugan L."/>
            <person name="Daly M.J."/>
        </authorList>
    </citation>
    <scope>NUCLEOTIDE SEQUENCE [LARGE SCALE GENOMIC DNA]</scope>
    <source>
        <strain evidence="3 4">MD1149</strain>
    </source>
</reference>
<feature type="domain" description="Isochorismatase-like" evidence="2">
    <location>
        <begin position="12"/>
        <end position="181"/>
    </location>
</feature>
<dbReference type="STRING" id="741276.A0A2S5B384"/>
<name>A0A2S5B384_9BASI</name>
<keyword evidence="4" id="KW-1185">Reference proteome</keyword>
<evidence type="ECO:0000313" key="4">
    <source>
        <dbReference type="Proteomes" id="UP000237144"/>
    </source>
</evidence>
<comment type="caution">
    <text evidence="3">The sequence shown here is derived from an EMBL/GenBank/DDBJ whole genome shotgun (WGS) entry which is preliminary data.</text>
</comment>
<dbReference type="InterPro" id="IPR036380">
    <property type="entry name" value="Isochorismatase-like_sf"/>
</dbReference>
<gene>
    <name evidence="3" type="ORF">BMF94_5542</name>
</gene>
<evidence type="ECO:0000313" key="3">
    <source>
        <dbReference type="EMBL" id="POY71230.1"/>
    </source>
</evidence>
<dbReference type="SUPFAM" id="SSF52499">
    <property type="entry name" value="Isochorismatase-like hydrolases"/>
    <property type="match status" value="1"/>
</dbReference>